<reference evidence="2" key="1">
    <citation type="journal article" date="2021" name="Proc. Natl. Acad. Sci. U.S.A.">
        <title>A Catalog of Tens of Thousands of Viruses from Human Metagenomes Reveals Hidden Associations with Chronic Diseases.</title>
        <authorList>
            <person name="Tisza M.J."/>
            <person name="Buck C.B."/>
        </authorList>
    </citation>
    <scope>NUCLEOTIDE SEQUENCE</scope>
    <source>
        <strain evidence="2">CtNQV2</strain>
    </source>
</reference>
<protein>
    <submittedName>
        <fullName evidence="2">Uncharacterized protein</fullName>
    </submittedName>
</protein>
<organism evidence="2">
    <name type="scientific">Myoviridae sp. ctNQV2</name>
    <dbReference type="NCBI Taxonomy" id="2827683"/>
    <lineage>
        <taxon>Viruses</taxon>
        <taxon>Duplodnaviria</taxon>
        <taxon>Heunggongvirae</taxon>
        <taxon>Uroviricota</taxon>
        <taxon>Caudoviricetes</taxon>
    </lineage>
</organism>
<sequence>MIFLLIVLFATFIYIITVLLICIDRYRFFSGGKIKDYFNEEYYGDSLYSDEITKIATFMPFINVLFAFIRCIYLFVELIKWILTKIGVTKWYNHFINLDLKK</sequence>
<keyword evidence="1" id="KW-0472">Membrane</keyword>
<keyword evidence="1" id="KW-1133">Transmembrane helix</keyword>
<feature type="transmembrane region" description="Helical" evidence="1">
    <location>
        <begin position="61"/>
        <end position="83"/>
    </location>
</feature>
<dbReference type="EMBL" id="BK032510">
    <property type="protein sequence ID" value="DAF43803.1"/>
    <property type="molecule type" value="Genomic_DNA"/>
</dbReference>
<proteinExistence type="predicted"/>
<feature type="transmembrane region" description="Helical" evidence="1">
    <location>
        <begin position="6"/>
        <end position="23"/>
    </location>
</feature>
<evidence type="ECO:0000256" key="1">
    <source>
        <dbReference type="SAM" id="Phobius"/>
    </source>
</evidence>
<keyword evidence="1" id="KW-0812">Transmembrane</keyword>
<accession>A0A8S5RZ62</accession>
<evidence type="ECO:0000313" key="2">
    <source>
        <dbReference type="EMBL" id="DAF43803.1"/>
    </source>
</evidence>
<name>A0A8S5RZ62_9CAUD</name>